<dbReference type="GO" id="GO:0016491">
    <property type="term" value="F:oxidoreductase activity"/>
    <property type="evidence" value="ECO:0007669"/>
    <property type="project" value="UniProtKB-KW"/>
</dbReference>
<protein>
    <submittedName>
        <fullName evidence="3">D-amino-acid dehydrogenase</fullName>
    </submittedName>
</protein>
<keyword evidence="4" id="KW-1185">Reference proteome</keyword>
<dbReference type="OrthoDB" id="9805337at2"/>
<evidence type="ECO:0000256" key="1">
    <source>
        <dbReference type="ARBA" id="ARBA00023002"/>
    </source>
</evidence>
<dbReference type="SUPFAM" id="SSF51905">
    <property type="entry name" value="FAD/NAD(P)-binding domain"/>
    <property type="match status" value="1"/>
</dbReference>
<dbReference type="SUPFAM" id="SSF54373">
    <property type="entry name" value="FAD-linked reductases, C-terminal domain"/>
    <property type="match status" value="1"/>
</dbReference>
<reference evidence="4" key="1">
    <citation type="submission" date="2016-10" db="EMBL/GenBank/DDBJ databases">
        <authorList>
            <person name="Varghese N."/>
            <person name="Submissions S."/>
        </authorList>
    </citation>
    <scope>NUCLEOTIDE SEQUENCE [LARGE SCALE GENOMIC DNA]</scope>
    <source>
        <strain evidence="4">CGMCC 1.7655</strain>
    </source>
</reference>
<dbReference type="GO" id="GO:0005737">
    <property type="term" value="C:cytoplasm"/>
    <property type="evidence" value="ECO:0007669"/>
    <property type="project" value="TreeGrafter"/>
</dbReference>
<dbReference type="STRING" id="525640.SAMN04487971_11467"/>
<dbReference type="Pfam" id="PF01266">
    <property type="entry name" value="DAO"/>
    <property type="match status" value="1"/>
</dbReference>
<name>A0A1G9LF30_9RHOB</name>
<proteinExistence type="predicted"/>
<accession>A0A1G9LF30</accession>
<dbReference type="Gene3D" id="3.30.9.10">
    <property type="entry name" value="D-Amino Acid Oxidase, subunit A, domain 2"/>
    <property type="match status" value="1"/>
</dbReference>
<organism evidence="3 4">
    <name type="scientific">Paracoccus chinensis</name>
    <dbReference type="NCBI Taxonomy" id="525640"/>
    <lineage>
        <taxon>Bacteria</taxon>
        <taxon>Pseudomonadati</taxon>
        <taxon>Pseudomonadota</taxon>
        <taxon>Alphaproteobacteria</taxon>
        <taxon>Rhodobacterales</taxon>
        <taxon>Paracoccaceae</taxon>
        <taxon>Paracoccus</taxon>
    </lineage>
</organism>
<dbReference type="RefSeq" id="WP_090756891.1">
    <property type="nucleotide sequence ID" value="NZ_FNGE01000014.1"/>
</dbReference>
<evidence type="ECO:0000313" key="4">
    <source>
        <dbReference type="Proteomes" id="UP000199555"/>
    </source>
</evidence>
<feature type="domain" description="FAD dependent oxidoreductase" evidence="2">
    <location>
        <begin position="4"/>
        <end position="398"/>
    </location>
</feature>
<keyword evidence="1" id="KW-0560">Oxidoreductase</keyword>
<sequence length="422" mass="44523">MKADVAVIGAGAIGAQTAVQLVERGLDVVLIEPGTAGADHAASYGNAAWLSSHSVIPPATPGVWKQVPGWIADPLGPLAVRPLYLPRSAGWLWRYLASASTTAKVAAIARNLRALLIDAPRLHAEVAERAGLSHLINATSGLMHVWRDRDAFEGDAFGWKIRREVGVEWRELDGEEIAAMQPELSRDYRFGLFVPEAGHCRNPGAYVAGLVNHAERKGLRRIEARALGFTQSGGRLTGVLTSDGTVACGAAVIAAGARSRPLAALAGDKVPLESERGYHVTVEGDVPGPEIPVMVGDRKVIVTRLAQGVRCAGQVEIGGLEAAPDWRRAEILRRHLAEIVPSLDTMKAKVWMGHRPSTPDGMPVIGAASGIGGVVHAFGHGHVGLVGSARTGRLAAQLATGEAPEIDVSPFSARRFSRRAAA</sequence>
<dbReference type="Proteomes" id="UP000199555">
    <property type="component" value="Unassembled WGS sequence"/>
</dbReference>
<dbReference type="AlphaFoldDB" id="A0A1G9LF30"/>
<dbReference type="EMBL" id="FNGE01000014">
    <property type="protein sequence ID" value="SDL60383.1"/>
    <property type="molecule type" value="Genomic_DNA"/>
</dbReference>
<evidence type="ECO:0000313" key="3">
    <source>
        <dbReference type="EMBL" id="SDL60383.1"/>
    </source>
</evidence>
<dbReference type="PANTHER" id="PTHR13847:SF289">
    <property type="entry name" value="GLYCINE OXIDASE"/>
    <property type="match status" value="1"/>
</dbReference>
<dbReference type="Gene3D" id="3.50.50.60">
    <property type="entry name" value="FAD/NAD(P)-binding domain"/>
    <property type="match status" value="2"/>
</dbReference>
<gene>
    <name evidence="3" type="ORF">SAMN04487971_11467</name>
</gene>
<dbReference type="PANTHER" id="PTHR13847">
    <property type="entry name" value="SARCOSINE DEHYDROGENASE-RELATED"/>
    <property type="match status" value="1"/>
</dbReference>
<evidence type="ECO:0000259" key="2">
    <source>
        <dbReference type="Pfam" id="PF01266"/>
    </source>
</evidence>
<dbReference type="InterPro" id="IPR006076">
    <property type="entry name" value="FAD-dep_OxRdtase"/>
</dbReference>
<dbReference type="InterPro" id="IPR036188">
    <property type="entry name" value="FAD/NAD-bd_sf"/>
</dbReference>